<reference evidence="3" key="2">
    <citation type="submission" date="2022-01" db="EMBL/GenBank/DDBJ databases">
        <authorList>
            <person name="Yamashiro T."/>
            <person name="Shiraishi A."/>
            <person name="Satake H."/>
            <person name="Nakayama K."/>
        </authorList>
    </citation>
    <scope>NUCLEOTIDE SEQUENCE</scope>
</reference>
<evidence type="ECO:0000313" key="3">
    <source>
        <dbReference type="EMBL" id="GJT45725.1"/>
    </source>
</evidence>
<feature type="region of interest" description="Disordered" evidence="2">
    <location>
        <begin position="338"/>
        <end position="377"/>
    </location>
</feature>
<dbReference type="Proteomes" id="UP001151760">
    <property type="component" value="Unassembled WGS sequence"/>
</dbReference>
<evidence type="ECO:0008006" key="5">
    <source>
        <dbReference type="Google" id="ProtNLM"/>
    </source>
</evidence>
<evidence type="ECO:0000256" key="1">
    <source>
        <dbReference type="SAM" id="Coils"/>
    </source>
</evidence>
<accession>A0ABQ5E2R3</accession>
<keyword evidence="4" id="KW-1185">Reference proteome</keyword>
<proteinExistence type="predicted"/>
<feature type="region of interest" description="Disordered" evidence="2">
    <location>
        <begin position="120"/>
        <end position="154"/>
    </location>
</feature>
<sequence>MVAYLKKPSGSKGFQEIVDFLNGSHIRYALTKNPTIYVSLIKKFWQTATVRTVDNGEQEIIATVDGKDFTVTEASVRRHLQLAYIDGISVLPTTEIFDQLSLMREHTPLFPSVLAIQAKEGEGSGHPSEPQPPPSTTQPTNEEPILNTSEPIPNVPYETVYEEWDDRVERATTTIASLDAEKASGGSPRCQEAMGGSIAQTRSERVPTPPYDLPLPRVHIIGSDDGSMTLQELTVSCTTLSKKVESLEADLKQTKQVYDAAYTKLIMKGRMIEEIDQDARVTLVTPTYGEDQPKDQLRVLSAAKALADAAKTNVYTYTRRKGYTAGMVQEVNTSIPSPVVVKDKGKGKMEESEDEQTKRTKLQQEQERLGHEAAMRL</sequence>
<evidence type="ECO:0000313" key="4">
    <source>
        <dbReference type="Proteomes" id="UP001151760"/>
    </source>
</evidence>
<dbReference type="EMBL" id="BQNB010015925">
    <property type="protein sequence ID" value="GJT45725.1"/>
    <property type="molecule type" value="Genomic_DNA"/>
</dbReference>
<gene>
    <name evidence="3" type="ORF">Tco_0954440</name>
</gene>
<keyword evidence="1" id="KW-0175">Coiled coil</keyword>
<feature type="region of interest" description="Disordered" evidence="2">
    <location>
        <begin position="180"/>
        <end position="213"/>
    </location>
</feature>
<reference evidence="3" key="1">
    <citation type="journal article" date="2022" name="Int. J. Mol. Sci.">
        <title>Draft Genome of Tanacetum Coccineum: Genomic Comparison of Closely Related Tanacetum-Family Plants.</title>
        <authorList>
            <person name="Yamashiro T."/>
            <person name="Shiraishi A."/>
            <person name="Nakayama K."/>
            <person name="Satake H."/>
        </authorList>
    </citation>
    <scope>NUCLEOTIDE SEQUENCE</scope>
</reference>
<organism evidence="3 4">
    <name type="scientific">Tanacetum coccineum</name>
    <dbReference type="NCBI Taxonomy" id="301880"/>
    <lineage>
        <taxon>Eukaryota</taxon>
        <taxon>Viridiplantae</taxon>
        <taxon>Streptophyta</taxon>
        <taxon>Embryophyta</taxon>
        <taxon>Tracheophyta</taxon>
        <taxon>Spermatophyta</taxon>
        <taxon>Magnoliopsida</taxon>
        <taxon>eudicotyledons</taxon>
        <taxon>Gunneridae</taxon>
        <taxon>Pentapetalae</taxon>
        <taxon>asterids</taxon>
        <taxon>campanulids</taxon>
        <taxon>Asterales</taxon>
        <taxon>Asteraceae</taxon>
        <taxon>Asteroideae</taxon>
        <taxon>Anthemideae</taxon>
        <taxon>Anthemidinae</taxon>
        <taxon>Tanacetum</taxon>
    </lineage>
</organism>
<feature type="compositionally biased region" description="Basic and acidic residues" evidence="2">
    <location>
        <begin position="341"/>
        <end position="377"/>
    </location>
</feature>
<protein>
    <recommendedName>
        <fullName evidence="5">Xylulose kinase-1</fullName>
    </recommendedName>
</protein>
<evidence type="ECO:0000256" key="2">
    <source>
        <dbReference type="SAM" id="MobiDB-lite"/>
    </source>
</evidence>
<name>A0ABQ5E2R3_9ASTR</name>
<feature type="coiled-coil region" evidence="1">
    <location>
        <begin position="230"/>
        <end position="264"/>
    </location>
</feature>
<comment type="caution">
    <text evidence="3">The sequence shown here is derived from an EMBL/GenBank/DDBJ whole genome shotgun (WGS) entry which is preliminary data.</text>
</comment>